<feature type="binding site" evidence="10">
    <location>
        <position position="80"/>
    </location>
    <ligand>
        <name>diphosphate</name>
        <dbReference type="ChEBI" id="CHEBI:33019"/>
    </ligand>
</feature>
<dbReference type="InterPro" id="IPR011183">
    <property type="entry name" value="PfpB_PPi_PFK"/>
</dbReference>
<evidence type="ECO:0000313" key="13">
    <source>
        <dbReference type="EMBL" id="SUB88671.1"/>
    </source>
</evidence>
<dbReference type="NCBIfam" id="NF005482">
    <property type="entry name" value="PRK07085.1"/>
    <property type="match status" value="1"/>
</dbReference>
<keyword evidence="8 10" id="KW-0324">Glycolysis</keyword>
<proteinExistence type="inferred from homology"/>
<reference evidence="12 14" key="1">
    <citation type="submission" date="2014-09" db="EMBL/GenBank/DDBJ databases">
        <title>Draft Genome Sequence of Porphyromonas macacae COT-192_OH2859.</title>
        <authorList>
            <person name="Wallis C."/>
            <person name="Deusch O."/>
            <person name="O'Flynn C."/>
            <person name="Davis I."/>
            <person name="Horsfall A."/>
            <person name="Kirkwood N."/>
            <person name="Harris S."/>
            <person name="Eisen J.A."/>
            <person name="Coil D.A."/>
            <person name="Darling A.E."/>
            <person name="Jospin G."/>
            <person name="Alexiev A."/>
        </authorList>
    </citation>
    <scope>NUCLEOTIDE SEQUENCE [LARGE SCALE GENOMIC DNA]</scope>
    <source>
        <strain evidence="14">COT-192 OH2859</strain>
        <strain evidence="12">COT-192_OH2859</strain>
    </source>
</reference>
<keyword evidence="14" id="KW-1185">Reference proteome</keyword>
<dbReference type="GO" id="GO:0005829">
    <property type="term" value="C:cytosol"/>
    <property type="evidence" value="ECO:0007669"/>
    <property type="project" value="TreeGrafter"/>
</dbReference>
<dbReference type="AlphaFoldDB" id="A0A0A2EA44"/>
<organism evidence="12 14">
    <name type="scientific">Porphyromonas macacae</name>
    <dbReference type="NCBI Taxonomy" id="28115"/>
    <lineage>
        <taxon>Bacteria</taxon>
        <taxon>Pseudomonadati</taxon>
        <taxon>Bacteroidota</taxon>
        <taxon>Bacteroidia</taxon>
        <taxon>Bacteroidales</taxon>
        <taxon>Porphyromonadaceae</taxon>
        <taxon>Porphyromonas</taxon>
    </lineage>
</organism>
<evidence type="ECO:0000313" key="12">
    <source>
        <dbReference type="EMBL" id="KGN74305.1"/>
    </source>
</evidence>
<evidence type="ECO:0000256" key="5">
    <source>
        <dbReference type="ARBA" id="ARBA00022723"/>
    </source>
</evidence>
<reference evidence="13 15" key="2">
    <citation type="submission" date="2018-06" db="EMBL/GenBank/DDBJ databases">
        <authorList>
            <consortium name="Pathogen Informatics"/>
            <person name="Doyle S."/>
        </authorList>
    </citation>
    <scope>NUCLEOTIDE SEQUENCE [LARGE SCALE GENOMIC DNA]</scope>
    <source>
        <strain evidence="13 15">NCTC11632</strain>
    </source>
</reference>
<evidence type="ECO:0000313" key="15">
    <source>
        <dbReference type="Proteomes" id="UP000254156"/>
    </source>
</evidence>
<dbReference type="OrthoDB" id="9802503at2"/>
<evidence type="ECO:0000256" key="3">
    <source>
        <dbReference type="ARBA" id="ARBA00022490"/>
    </source>
</evidence>
<dbReference type="InterPro" id="IPR022953">
    <property type="entry name" value="ATP_PFK"/>
</dbReference>
<comment type="pathway">
    <text evidence="10">Carbohydrate degradation; glycolysis; D-glyceraldehyde 3-phosphate and glycerone phosphate from D-glucose: step 3/4.</text>
</comment>
<dbReference type="Gene3D" id="1.10.10.480">
    <property type="entry name" value="Phosphofructokinase, domain 3"/>
    <property type="match status" value="1"/>
</dbReference>
<feature type="binding site" description="in other chain" evidence="10">
    <location>
        <position position="310"/>
    </location>
    <ligand>
        <name>substrate</name>
        <note>ligand shared between dimeric partners</note>
    </ligand>
</feature>
<dbReference type="eggNOG" id="COG0205">
    <property type="taxonomic scope" value="Bacteria"/>
</dbReference>
<dbReference type="NCBIfam" id="TIGR02477">
    <property type="entry name" value="PFKA_PPi"/>
    <property type="match status" value="1"/>
</dbReference>
<protein>
    <recommendedName>
        <fullName evidence="10">Pyrophosphate--fructose 6-phosphate 1-phosphotransferase</fullName>
        <ecNumber evidence="10">2.7.1.90</ecNumber>
    </recommendedName>
    <alternativeName>
        <fullName evidence="10">6-phosphofructokinase, pyrophosphate dependent</fullName>
    </alternativeName>
    <alternativeName>
        <fullName evidence="10">PPi-dependent phosphofructokinase</fullName>
        <shortName evidence="10">PPi-PFK</shortName>
    </alternativeName>
    <alternativeName>
        <fullName evidence="10">Pyrophosphate-dependent 6-phosphofructose-1-kinase</fullName>
    </alternativeName>
</protein>
<comment type="subunit">
    <text evidence="10">Homodimer.</text>
</comment>
<comment type="similarity">
    <text evidence="10">Belongs to the phosphofructokinase type A (PFKA) family. PPi-dependent PFK group II subfamily. Clade 'Long' sub-subfamily.</text>
</comment>
<dbReference type="GO" id="GO:0006002">
    <property type="term" value="P:fructose 6-phosphate metabolic process"/>
    <property type="evidence" value="ECO:0007669"/>
    <property type="project" value="InterPro"/>
</dbReference>
<dbReference type="Pfam" id="PF00365">
    <property type="entry name" value="PFK"/>
    <property type="match status" value="1"/>
</dbReference>
<comment type="subcellular location">
    <subcellularLocation>
        <location evidence="10">Cytoplasm</location>
    </subcellularLocation>
</comment>
<keyword evidence="3 10" id="KW-0963">Cytoplasm</keyword>
<evidence type="ECO:0000256" key="2">
    <source>
        <dbReference type="ARBA" id="ARBA00003138"/>
    </source>
</evidence>
<dbReference type="Proteomes" id="UP000254156">
    <property type="component" value="Unassembled WGS sequence"/>
</dbReference>
<evidence type="ECO:0000256" key="8">
    <source>
        <dbReference type="ARBA" id="ARBA00023152"/>
    </source>
</evidence>
<feature type="binding site" description="in other chain" evidence="10">
    <location>
        <begin position="423"/>
        <end position="426"/>
    </location>
    <ligand>
        <name>substrate</name>
        <note>ligand shared between dimeric partners</note>
    </ligand>
</feature>
<comment type="cofactor">
    <cofactor evidence="1 10">
        <name>Mg(2+)</name>
        <dbReference type="ChEBI" id="CHEBI:18420"/>
    </cofactor>
</comment>
<dbReference type="GO" id="GO:0047334">
    <property type="term" value="F:diphosphate-fructose-6-phosphate 1-phosphotransferase activity"/>
    <property type="evidence" value="ECO:0007669"/>
    <property type="project" value="UniProtKB-EC"/>
</dbReference>
<feature type="binding site" description="in other chain" evidence="10">
    <location>
        <begin position="202"/>
        <end position="204"/>
    </location>
    <ligand>
        <name>substrate</name>
        <note>ligand shared between dimeric partners</note>
    </ligand>
</feature>
<dbReference type="GO" id="GO:0046872">
    <property type="term" value="F:metal ion binding"/>
    <property type="evidence" value="ECO:0007669"/>
    <property type="project" value="UniProtKB-KW"/>
</dbReference>
<evidence type="ECO:0000313" key="14">
    <source>
        <dbReference type="Proteomes" id="UP000030103"/>
    </source>
</evidence>
<evidence type="ECO:0000256" key="9">
    <source>
        <dbReference type="ARBA" id="ARBA00048072"/>
    </source>
</evidence>
<comment type="catalytic activity">
    <reaction evidence="9 10">
        <text>beta-D-fructose 6-phosphate + diphosphate = beta-D-fructose 1,6-bisphosphate + phosphate + H(+)</text>
        <dbReference type="Rhea" id="RHEA:13613"/>
        <dbReference type="ChEBI" id="CHEBI:15378"/>
        <dbReference type="ChEBI" id="CHEBI:32966"/>
        <dbReference type="ChEBI" id="CHEBI:33019"/>
        <dbReference type="ChEBI" id="CHEBI:43474"/>
        <dbReference type="ChEBI" id="CHEBI:57634"/>
        <dbReference type="EC" id="2.7.1.90"/>
    </reaction>
</comment>
<feature type="domain" description="Phosphofructokinase" evidence="11">
    <location>
        <begin position="73"/>
        <end position="324"/>
    </location>
</feature>
<dbReference type="EMBL" id="UGTF01000002">
    <property type="protein sequence ID" value="SUB88671.1"/>
    <property type="molecule type" value="Genomic_DNA"/>
</dbReference>
<dbReference type="PANTHER" id="PTHR43650:SF1">
    <property type="entry name" value="PYROPHOSPHATE--FRUCTOSE 6-PHOSPHATE 1-PHOSPHOTRANSFERASE SUBUNIT BETA 2"/>
    <property type="match status" value="1"/>
</dbReference>
<dbReference type="RefSeq" id="WP_025004727.1">
    <property type="nucleotide sequence ID" value="NZ_JRFA01000014.1"/>
</dbReference>
<feature type="active site" description="Proton acceptor" evidence="10">
    <location>
        <position position="204"/>
    </location>
</feature>
<accession>A0A0A2EA44</accession>
<evidence type="ECO:0000259" key="11">
    <source>
        <dbReference type="Pfam" id="PF00365"/>
    </source>
</evidence>
<dbReference type="GO" id="GO:0005524">
    <property type="term" value="F:ATP binding"/>
    <property type="evidence" value="ECO:0007669"/>
    <property type="project" value="InterPro"/>
</dbReference>
<name>A0A0A2EA44_9PORP</name>
<dbReference type="Gene3D" id="3.40.50.450">
    <property type="match status" value="1"/>
</dbReference>
<dbReference type="STRING" id="28115.HQ47_04395"/>
<dbReference type="InterPro" id="IPR000023">
    <property type="entry name" value="Phosphofructokinase_dom"/>
</dbReference>
<comment type="caution">
    <text evidence="10">Lacks conserved residue(s) required for the propagation of feature annotation.</text>
</comment>
<dbReference type="PANTHER" id="PTHR43650">
    <property type="entry name" value="PYROPHOSPHATE--FRUCTOSE 6-PHOSPHATE 1-PHOSPHOTRANSFERASE"/>
    <property type="match status" value="1"/>
</dbReference>
<dbReference type="InterPro" id="IPR035966">
    <property type="entry name" value="PKF_sf"/>
</dbReference>
<gene>
    <name evidence="13" type="primary">pfkA_2</name>
    <name evidence="10" type="synonym">pfp</name>
    <name evidence="12" type="ORF">HQ47_04395</name>
    <name evidence="13" type="ORF">NCTC11632_00743</name>
</gene>
<dbReference type="SUPFAM" id="SSF53784">
    <property type="entry name" value="Phosphofructokinase"/>
    <property type="match status" value="1"/>
</dbReference>
<dbReference type="FunFam" id="1.10.10.480:FF:000003">
    <property type="entry name" value="Pyrophosphate--fructose 6-phosphate 1-phosphotransferase"/>
    <property type="match status" value="1"/>
</dbReference>
<keyword evidence="6 10" id="KW-0418">Kinase</keyword>
<feature type="binding site" description="in other chain" evidence="10">
    <location>
        <begin position="249"/>
        <end position="251"/>
    </location>
    <ligand>
        <name>substrate</name>
        <note>ligand shared between dimeric partners</note>
    </ligand>
</feature>
<comment type="function">
    <text evidence="2 10">Catalyzes the phosphorylation of D-fructose 6-phosphate, the first committing step of glycolysis. Uses inorganic phosphate (PPi) as phosphoryl donor instead of ATP like common ATP-dependent phosphofructokinases (ATP-PFKs), which renders the reaction reversible, and can thus function both in glycolysis and gluconeogenesis. Consistently, PPi-PFK can replace the enzymes of both the forward (ATP-PFK) and reverse (fructose-bisphosphatase (FBPase)) reactions.</text>
</comment>
<keyword evidence="7 10" id="KW-0460">Magnesium</keyword>
<dbReference type="GO" id="GO:0009749">
    <property type="term" value="P:response to glucose"/>
    <property type="evidence" value="ECO:0007669"/>
    <property type="project" value="TreeGrafter"/>
</dbReference>
<evidence type="ECO:0000256" key="6">
    <source>
        <dbReference type="ARBA" id="ARBA00022777"/>
    </source>
</evidence>
<sequence length="558" mass="62143">MIKSAMQQYRATYSPKLPKALRGAVKAVSGAQTKSIGCEEDIRLLFPNTFGMPELTFETGEENAKKEAKPINAGVILSGGQAPGGHNVIAGIFDGIKKIHPDSHLYGFLMGPDGLINHQYKELTADIIDDYRNTGGFDMIGSGRTKLETKEQFDLGLEIIQKLNIDVLVIIGGDDSNTNAAILAEYYKSINAPVQVIGCPKTIDGDLKNAQIETSFGFDTATKVYSEVIGNTLRDCDSAKKYWHFIKLMGRSASHIALECALQTHPNVTVISEEVEQNNITLKEIVDYIAKIVAKRAQNGENFGTVLIPEGLIEFLPSIKKLIAELNDYLVDHEEEYRRVPEEEKHDYMTSKLSAENAEVYASLPDSVARQLALDRDSHGNVQVSLIETEKLLVYLVGKRLEEMRKAGKYNGKFSTITHFFGYEGRCSMPSNFDANYCYALGRTAACLAESGVTGYMSTVRNTTAKPEEWIAGGVPIVMMMDMERRHGSMKPVIRKALVDLEGAPYRYFSEHRKEWALKTHYRYPGPIQFFGPDELCDKPSITLSLEHPHKNSDIETF</sequence>
<evidence type="ECO:0000256" key="4">
    <source>
        <dbReference type="ARBA" id="ARBA00022679"/>
    </source>
</evidence>
<evidence type="ECO:0000256" key="7">
    <source>
        <dbReference type="ARBA" id="ARBA00022842"/>
    </source>
</evidence>
<keyword evidence="4 10" id="KW-0808">Transferase</keyword>
<dbReference type="UniPathway" id="UPA00109">
    <property type="reaction ID" value="UER00182"/>
</dbReference>
<dbReference type="EC" id="2.7.1.90" evidence="10"/>
<feature type="binding site" evidence="10">
    <location>
        <position position="174"/>
    </location>
    <ligand>
        <name>Mg(2+)</name>
        <dbReference type="ChEBI" id="CHEBI:18420"/>
        <note>catalytic</note>
    </ligand>
</feature>
<dbReference type="EMBL" id="JRFA01000014">
    <property type="protein sequence ID" value="KGN74305.1"/>
    <property type="molecule type" value="Genomic_DNA"/>
</dbReference>
<dbReference type="PRINTS" id="PR00476">
    <property type="entry name" value="PHFRCTKINASE"/>
</dbReference>
<dbReference type="Gene3D" id="3.40.50.460">
    <property type="entry name" value="Phosphofructokinase domain"/>
    <property type="match status" value="1"/>
</dbReference>
<feature type="binding site" evidence="10">
    <location>
        <begin position="241"/>
        <end position="242"/>
    </location>
    <ligand>
        <name>substrate</name>
        <note>ligand shared between dimeric partners</note>
    </ligand>
</feature>
<dbReference type="Proteomes" id="UP000030103">
    <property type="component" value="Unassembled WGS sequence"/>
</dbReference>
<dbReference type="GO" id="GO:0003872">
    <property type="term" value="F:6-phosphofructokinase activity"/>
    <property type="evidence" value="ECO:0007669"/>
    <property type="project" value="UniProtKB-UniRule"/>
</dbReference>
<comment type="activity regulation">
    <text evidence="10">Non-allosteric.</text>
</comment>
<dbReference type="PIRSF" id="PIRSF005677">
    <property type="entry name" value="PPi_PFK_PfpB"/>
    <property type="match status" value="1"/>
</dbReference>
<feature type="site" description="Important for catalytic activity; stabilizes the transition state when the phosphoryl donor is PPi" evidence="10">
    <location>
        <position position="201"/>
    </location>
</feature>
<dbReference type="HAMAP" id="MF_01980">
    <property type="entry name" value="Phosphofructokinase_II_Long"/>
    <property type="match status" value="1"/>
</dbReference>
<keyword evidence="5 10" id="KW-0479">Metal-binding</keyword>
<evidence type="ECO:0000256" key="1">
    <source>
        <dbReference type="ARBA" id="ARBA00001946"/>
    </source>
</evidence>
<feature type="site" description="Important for catalytic activity and substrate specificity; stabilizes the transition state when the phosphoryl donor is PPi; prevents ATP from binding by mimicking the alpha-phosphate group of ATP" evidence="10">
    <location>
        <position position="175"/>
    </location>
</feature>
<evidence type="ECO:0000256" key="10">
    <source>
        <dbReference type="HAMAP-Rule" id="MF_01980"/>
    </source>
</evidence>